<feature type="transmembrane region" description="Helical" evidence="7">
    <location>
        <begin position="318"/>
        <end position="343"/>
    </location>
</feature>
<evidence type="ECO:0000256" key="7">
    <source>
        <dbReference type="SAM" id="Phobius"/>
    </source>
</evidence>
<feature type="domain" description="Major facilitator superfamily (MFS) profile" evidence="8">
    <location>
        <begin position="17"/>
        <end position="407"/>
    </location>
</feature>
<feature type="transmembrane region" description="Helical" evidence="7">
    <location>
        <begin position="174"/>
        <end position="193"/>
    </location>
</feature>
<dbReference type="EMBL" id="VFML01000001">
    <property type="protein sequence ID" value="TQJ01775.1"/>
    <property type="molecule type" value="Genomic_DNA"/>
</dbReference>
<name>A0A542DFB6_AMYCI</name>
<sequence length="415" mass="44362">MVITRGAERLGFPRMRGLHRLAIGAAVDSLGSGIFVPFTIPYFLIVTDLELVSIGTALSVAALAGVPAGMMAGPLVDRFGATTIVVGSNLLHSVGFLGYLWVETPWQLALVAALIYWADGAWLPAQGSLVVELVGLDQQPRWFALIRSTRNAALGLGGIIAASVVGFGDAGYQALAMGNALSYLLVAVLIGTWPKARTRAGRRAAVARPRAVGGYRQVLRDRPFTLVVLANGCFVLAIFAIILLIPAYVGLTLPELAWLPGALYTVNTVLVVLAQPPVVRWTERRAETMVLRLAALVWIASFGVLAVSALLAPPLAVFVVFFGVVVFTAAELLFAPTSAAFVARLAPPTLRGRYLGTHQLSWGTATVVAPLLFTSLLSLGPVWPWLALIAICMTGWLLVGMARRRMEARPRHERT</sequence>
<keyword evidence="10" id="KW-1185">Reference proteome</keyword>
<keyword evidence="2" id="KW-0813">Transport</keyword>
<dbReference type="PANTHER" id="PTHR23517:SF2">
    <property type="entry name" value="MULTIDRUG RESISTANCE PROTEIN MDTH"/>
    <property type="match status" value="1"/>
</dbReference>
<feature type="transmembrane region" description="Helical" evidence="7">
    <location>
        <begin position="226"/>
        <end position="251"/>
    </location>
</feature>
<protein>
    <submittedName>
        <fullName evidence="9">MFS transporter</fullName>
    </submittedName>
</protein>
<keyword evidence="6 7" id="KW-0472">Membrane</keyword>
<feature type="transmembrane region" description="Helical" evidence="7">
    <location>
        <begin position="21"/>
        <end position="45"/>
    </location>
</feature>
<keyword evidence="3" id="KW-1003">Cell membrane</keyword>
<gene>
    <name evidence="9" type="ORF">FB471_1490</name>
</gene>
<evidence type="ECO:0000259" key="8">
    <source>
        <dbReference type="PROSITE" id="PS50850"/>
    </source>
</evidence>
<dbReference type="InterPro" id="IPR050171">
    <property type="entry name" value="MFS_Transporters"/>
</dbReference>
<evidence type="ECO:0000256" key="6">
    <source>
        <dbReference type="ARBA" id="ARBA00023136"/>
    </source>
</evidence>
<dbReference type="InterPro" id="IPR036259">
    <property type="entry name" value="MFS_trans_sf"/>
</dbReference>
<dbReference type="GO" id="GO:0005886">
    <property type="term" value="C:plasma membrane"/>
    <property type="evidence" value="ECO:0007669"/>
    <property type="project" value="UniProtKB-SubCell"/>
</dbReference>
<feature type="transmembrane region" description="Helical" evidence="7">
    <location>
        <begin position="51"/>
        <end position="72"/>
    </location>
</feature>
<feature type="transmembrane region" description="Helical" evidence="7">
    <location>
        <begin position="257"/>
        <end position="278"/>
    </location>
</feature>
<dbReference type="GO" id="GO:0022857">
    <property type="term" value="F:transmembrane transporter activity"/>
    <property type="evidence" value="ECO:0007669"/>
    <property type="project" value="InterPro"/>
</dbReference>
<evidence type="ECO:0000313" key="10">
    <source>
        <dbReference type="Proteomes" id="UP000320876"/>
    </source>
</evidence>
<feature type="transmembrane region" description="Helical" evidence="7">
    <location>
        <begin position="382"/>
        <end position="402"/>
    </location>
</feature>
<dbReference type="SUPFAM" id="SSF103473">
    <property type="entry name" value="MFS general substrate transporter"/>
    <property type="match status" value="1"/>
</dbReference>
<organism evidence="9 10">
    <name type="scientific">Amycolatopsis cihanbeyliensis</name>
    <dbReference type="NCBI Taxonomy" id="1128664"/>
    <lineage>
        <taxon>Bacteria</taxon>
        <taxon>Bacillati</taxon>
        <taxon>Actinomycetota</taxon>
        <taxon>Actinomycetes</taxon>
        <taxon>Pseudonocardiales</taxon>
        <taxon>Pseudonocardiaceae</taxon>
        <taxon>Amycolatopsis</taxon>
    </lineage>
</organism>
<dbReference type="InterPro" id="IPR011701">
    <property type="entry name" value="MFS"/>
</dbReference>
<dbReference type="Gene3D" id="1.20.1250.20">
    <property type="entry name" value="MFS general substrate transporter like domains"/>
    <property type="match status" value="1"/>
</dbReference>
<proteinExistence type="predicted"/>
<keyword evidence="4 7" id="KW-0812">Transmembrane</keyword>
<dbReference type="OrthoDB" id="4109786at2"/>
<dbReference type="InterPro" id="IPR020846">
    <property type="entry name" value="MFS_dom"/>
</dbReference>
<dbReference type="Pfam" id="PF07690">
    <property type="entry name" value="MFS_1"/>
    <property type="match status" value="2"/>
</dbReference>
<evidence type="ECO:0000313" key="9">
    <source>
        <dbReference type="EMBL" id="TQJ01775.1"/>
    </source>
</evidence>
<comment type="caution">
    <text evidence="9">The sequence shown here is derived from an EMBL/GenBank/DDBJ whole genome shotgun (WGS) entry which is preliminary data.</text>
</comment>
<dbReference type="RefSeq" id="WP_141996594.1">
    <property type="nucleotide sequence ID" value="NZ_VFML01000001.1"/>
</dbReference>
<dbReference type="PROSITE" id="PS50850">
    <property type="entry name" value="MFS"/>
    <property type="match status" value="1"/>
</dbReference>
<keyword evidence="5 7" id="KW-1133">Transmembrane helix</keyword>
<reference evidence="9 10" key="1">
    <citation type="submission" date="2019-06" db="EMBL/GenBank/DDBJ databases">
        <title>Sequencing the genomes of 1000 actinobacteria strains.</title>
        <authorList>
            <person name="Klenk H.-P."/>
        </authorList>
    </citation>
    <scope>NUCLEOTIDE SEQUENCE [LARGE SCALE GENOMIC DNA]</scope>
    <source>
        <strain evidence="9 10">DSM 45679</strain>
    </source>
</reference>
<feature type="transmembrane region" description="Helical" evidence="7">
    <location>
        <begin position="355"/>
        <end position="376"/>
    </location>
</feature>
<evidence type="ECO:0000256" key="4">
    <source>
        <dbReference type="ARBA" id="ARBA00022692"/>
    </source>
</evidence>
<dbReference type="Proteomes" id="UP000320876">
    <property type="component" value="Unassembled WGS sequence"/>
</dbReference>
<evidence type="ECO:0000256" key="1">
    <source>
        <dbReference type="ARBA" id="ARBA00004651"/>
    </source>
</evidence>
<evidence type="ECO:0000256" key="5">
    <source>
        <dbReference type="ARBA" id="ARBA00022989"/>
    </source>
</evidence>
<dbReference type="AlphaFoldDB" id="A0A542DFB6"/>
<accession>A0A542DFB6</accession>
<comment type="subcellular location">
    <subcellularLocation>
        <location evidence="1">Cell membrane</location>
        <topology evidence="1">Multi-pass membrane protein</topology>
    </subcellularLocation>
</comment>
<evidence type="ECO:0000256" key="3">
    <source>
        <dbReference type="ARBA" id="ARBA00022475"/>
    </source>
</evidence>
<feature type="transmembrane region" description="Helical" evidence="7">
    <location>
        <begin position="290"/>
        <end position="312"/>
    </location>
</feature>
<evidence type="ECO:0000256" key="2">
    <source>
        <dbReference type="ARBA" id="ARBA00022448"/>
    </source>
</evidence>
<dbReference type="PANTHER" id="PTHR23517">
    <property type="entry name" value="RESISTANCE PROTEIN MDTM, PUTATIVE-RELATED-RELATED"/>
    <property type="match status" value="1"/>
</dbReference>